<dbReference type="Proteomes" id="UP000029585">
    <property type="component" value="Unassembled WGS sequence"/>
</dbReference>
<organism evidence="1 2">
    <name type="scientific">Flavonifractor plautii 1_3_50AFAA</name>
    <dbReference type="NCBI Taxonomy" id="742738"/>
    <lineage>
        <taxon>Bacteria</taxon>
        <taxon>Bacillati</taxon>
        <taxon>Bacillota</taxon>
        <taxon>Clostridia</taxon>
        <taxon>Eubacteriales</taxon>
        <taxon>Oscillospiraceae</taxon>
        <taxon>Flavonifractor</taxon>
    </lineage>
</organism>
<dbReference type="Gene3D" id="1.10.10.1190">
    <property type="entry name" value="Antirestriction protein ArdA, domain 3"/>
    <property type="match status" value="1"/>
</dbReference>
<dbReference type="EMBL" id="ADLO01000088">
    <property type="protein sequence ID" value="KGF54414.1"/>
    <property type="molecule type" value="Genomic_DNA"/>
</dbReference>
<evidence type="ECO:0008006" key="3">
    <source>
        <dbReference type="Google" id="ProtNLM"/>
    </source>
</evidence>
<keyword evidence="2" id="KW-1185">Reference proteome</keyword>
<dbReference type="HOGENOM" id="CLU_033224_0_0_9"/>
<dbReference type="PATRIC" id="fig|742738.3.peg.2882"/>
<protein>
    <recommendedName>
        <fullName evidence="3">Antirestriction protein ArdA</fullName>
    </recommendedName>
</protein>
<dbReference type="InterPro" id="IPR041893">
    <property type="entry name" value="ArdA_dom3"/>
</dbReference>
<proteinExistence type="predicted"/>
<dbReference type="InterPro" id="IPR009899">
    <property type="entry name" value="ArdA"/>
</dbReference>
<dbReference type="Pfam" id="PF07275">
    <property type="entry name" value="ArdA"/>
    <property type="match status" value="1"/>
</dbReference>
<reference evidence="1 2" key="1">
    <citation type="submission" date="2011-08" db="EMBL/GenBank/DDBJ databases">
        <title>The Genome Sequence of Clostridium orbiscindens 1_3_50AFAA.</title>
        <authorList>
            <consortium name="The Broad Institute Genome Sequencing Platform"/>
            <person name="Earl A."/>
            <person name="Ward D."/>
            <person name="Feldgarden M."/>
            <person name="Gevers D."/>
            <person name="Daigneault M."/>
            <person name="Strauss J."/>
            <person name="Allen-Vercoe E."/>
            <person name="Young S.K."/>
            <person name="Zeng Q."/>
            <person name="Gargeya S."/>
            <person name="Fitzgerald M."/>
            <person name="Haas B."/>
            <person name="Abouelleil A."/>
            <person name="Alvarado L."/>
            <person name="Arachchi H.M."/>
            <person name="Berlin A."/>
            <person name="Brown A."/>
            <person name="Chapman S.B."/>
            <person name="Chen Z."/>
            <person name="Dunbar C."/>
            <person name="Freedman E."/>
            <person name="Gearin G."/>
            <person name="Gellesch M."/>
            <person name="Goldberg J."/>
            <person name="Griggs A."/>
            <person name="Gujja S."/>
            <person name="Heiman D."/>
            <person name="Howarth C."/>
            <person name="Larson L."/>
            <person name="Lui A."/>
            <person name="MacDonald P.J.P."/>
            <person name="Montmayeur A."/>
            <person name="Murphy C."/>
            <person name="Neiman D."/>
            <person name="Pearson M."/>
            <person name="Priest M."/>
            <person name="Roberts A."/>
            <person name="Saif S."/>
            <person name="Shea T."/>
            <person name="Shenoy N."/>
            <person name="Sisk P."/>
            <person name="Stolte C."/>
            <person name="Sykes S."/>
            <person name="Wortman J."/>
            <person name="Nusbaum C."/>
            <person name="Birren B."/>
        </authorList>
    </citation>
    <scope>NUCLEOTIDE SEQUENCE [LARGE SCALE GENOMIC DNA]</scope>
    <source>
        <strain evidence="1 2">1_3_50AFAA</strain>
    </source>
</reference>
<evidence type="ECO:0000313" key="2">
    <source>
        <dbReference type="Proteomes" id="UP000029585"/>
    </source>
</evidence>
<evidence type="ECO:0000313" key="1">
    <source>
        <dbReference type="EMBL" id="KGF54414.1"/>
    </source>
</evidence>
<sequence>MMQMALSNAVHPEYGVVTIPFPIPEEEYGHCLELLEALEIGNAVSRDCKVQEVQDGPPILKRLEGSRVNLDELDYLAKRLDSFTDQELAQFQSAAVSYDYSNIVDLINLTFSCQEVTVITDFSDLESIGRNHYMTLNGGSARMEELDNLDGTETALLLIESGDGVITPYGVVYDNCMRLSQDYDGRHLPEYYYTRCTVSVMLSADGRPEQQEMLYFPCAESKISRAVRRLGVDRPEQCTATLKLAEVSDAVRGVFGHECPLNEHLDTLNALTRYLQAFDEQALEKFHTVFDTAWPQTPEEVLSLAENLHEFTVVPDISTTEEYGRYMIQESGHFEVDPSLEDYIDYQSYGERRVQEEGGLFGDRGYVAYLGTKPEMKEIMARNIPAERMEQGPQMGGLT</sequence>
<accession>A0A096DA69</accession>
<dbReference type="AlphaFoldDB" id="A0A096DA69"/>
<name>A0A096DA69_FLAPL</name>
<comment type="caution">
    <text evidence="1">The sequence shown here is derived from an EMBL/GenBank/DDBJ whole genome shotgun (WGS) entry which is preliminary data.</text>
</comment>
<dbReference type="eggNOG" id="ENOG502Z9T5">
    <property type="taxonomic scope" value="Bacteria"/>
</dbReference>
<gene>
    <name evidence="1" type="ORF">HMPREF9460_02803</name>
</gene>
<dbReference type="RefSeq" id="WP_044942011.1">
    <property type="nucleotide sequence ID" value="NZ_KN174164.1"/>
</dbReference>